<keyword evidence="2" id="KW-1185">Reference proteome</keyword>
<accession>A0ACB9NX60</accession>
<sequence>MALLKRILFMILIVDIASIKLGRGFVNTTLIFWRCGSQSQSGNYNRAAMEVKGRLKRNTGRRGNNYYTSERVRDELRRRCYGHAICNQALSRQECIDCLQVTGTRLIQLCGFALSARVMLHDCYMRYSDGYFYEGCKNNASHLNLNFSPQGISELC</sequence>
<protein>
    <submittedName>
        <fullName evidence="1">Uncharacterized protein</fullName>
    </submittedName>
</protein>
<comment type="caution">
    <text evidence="1">The sequence shown here is derived from an EMBL/GenBank/DDBJ whole genome shotgun (WGS) entry which is preliminary data.</text>
</comment>
<proteinExistence type="predicted"/>
<dbReference type="EMBL" id="CM042886">
    <property type="protein sequence ID" value="KAI4340159.1"/>
    <property type="molecule type" value="Genomic_DNA"/>
</dbReference>
<reference evidence="2" key="1">
    <citation type="journal article" date="2023" name="Front. Plant Sci.">
        <title>Chromosomal-level genome assembly of Melastoma candidum provides insights into trichome evolution.</title>
        <authorList>
            <person name="Zhong Y."/>
            <person name="Wu W."/>
            <person name="Sun C."/>
            <person name="Zou P."/>
            <person name="Liu Y."/>
            <person name="Dai S."/>
            <person name="Zhou R."/>
        </authorList>
    </citation>
    <scope>NUCLEOTIDE SEQUENCE [LARGE SCALE GENOMIC DNA]</scope>
</reference>
<organism evidence="1 2">
    <name type="scientific">Melastoma candidum</name>
    <dbReference type="NCBI Taxonomy" id="119954"/>
    <lineage>
        <taxon>Eukaryota</taxon>
        <taxon>Viridiplantae</taxon>
        <taxon>Streptophyta</taxon>
        <taxon>Embryophyta</taxon>
        <taxon>Tracheophyta</taxon>
        <taxon>Spermatophyta</taxon>
        <taxon>Magnoliopsida</taxon>
        <taxon>eudicotyledons</taxon>
        <taxon>Gunneridae</taxon>
        <taxon>Pentapetalae</taxon>
        <taxon>rosids</taxon>
        <taxon>malvids</taxon>
        <taxon>Myrtales</taxon>
        <taxon>Melastomataceae</taxon>
        <taxon>Melastomatoideae</taxon>
        <taxon>Melastomateae</taxon>
        <taxon>Melastoma</taxon>
    </lineage>
</organism>
<evidence type="ECO:0000313" key="2">
    <source>
        <dbReference type="Proteomes" id="UP001057402"/>
    </source>
</evidence>
<evidence type="ECO:0000313" key="1">
    <source>
        <dbReference type="EMBL" id="KAI4340159.1"/>
    </source>
</evidence>
<name>A0ACB9NX60_9MYRT</name>
<dbReference type="Proteomes" id="UP001057402">
    <property type="component" value="Chromosome 7"/>
</dbReference>
<gene>
    <name evidence="1" type="ORF">MLD38_025024</name>
</gene>